<dbReference type="InterPro" id="IPR008271">
    <property type="entry name" value="Ser/Thr_kinase_AS"/>
</dbReference>
<dbReference type="Pfam" id="PF00560">
    <property type="entry name" value="LRR_1"/>
    <property type="match status" value="6"/>
</dbReference>
<evidence type="ECO:0000259" key="21">
    <source>
        <dbReference type="PROSITE" id="PS50011"/>
    </source>
</evidence>
<dbReference type="Gene3D" id="3.80.10.10">
    <property type="entry name" value="Ribonuclease Inhibitor"/>
    <property type="match status" value="4"/>
</dbReference>
<evidence type="ECO:0000256" key="17">
    <source>
        <dbReference type="ARBA" id="ARBA00023180"/>
    </source>
</evidence>
<dbReference type="Gene3D" id="3.30.200.20">
    <property type="entry name" value="Phosphorylase Kinase, domain 1"/>
    <property type="match status" value="1"/>
</dbReference>
<sequence length="885" mass="96872">MDLSGKIPPHLGNLSFLVSLDMSGNSFHGNLPHDLAKLKRLRFISLSSNKFGGEIPAWFGELRSLQRLFLDNCSFDGPIPPSLSNMSKLETLSLTYNSINGVIPSEIGGFRSLKILSLRENQLSGSMPAGIFNISTLETVDLTSNELTGEIPSEIGNLPNLEILVLGTNSLTGRIPGTIFNISTLRTLSVRENRLIGNLPSNMGRRLPNLGAIFLGQNNLTGPIPDSISNASMLTRLSLVANKLTGHIPNSLGELTMLDFLNLGENNLTSESFSQMSFITSLTNCRRLRVMWIQNNSFSGYLPDSIGNLSFTLERIDTSNSGIKGSIPRDIGNVSSLAFLYMDNNDLVGPVPATIKGLKNLQALSLIGNKLSGPIPDDICHLLNLGELTLSKNRFYGPVPPCLSNITALKYLNLDSNELNSSISPTIGGLKNLLNFNLFSNFLSGTIPQEIGNLETIISIDLSSNKLSGGIPGTIVGLNNLINLSLAHNRLEGSIPDSVDKMLSLERFDLSHNNLTGLIPKSMVVLQHLEYLNLSFNKLTGEIPTGGPFGHFNYQSFVSNEALCGPPMFQVPPCNHRKLRQKILLVVLIPLSVASAIFATAVSTELFPTVMPERIRYIDLERATSGFDEANLIGIGSFGSVYKGVFPDGNFMAVKVFNLQMDGAFKSFDTECEFLRSLCHHNLTKVISSCSNLEFRALILEYMPNGSLEKWLYSENETLNLLQRLNILIDVASAIDYLHDGYITPVVHCDLKPSNVLLDEDMVAHVSDFGIAKLVNAEDCVVQTRTLATFGYIAPEYGSEGLVSTRCDVYSFGIMVMETFTRKRPTDDLFAEGLSIRDWAREKRGICLTAVMKLALDCSAELPGDRTNMKDALATLLKIKNRFAA</sequence>
<dbReference type="InterPro" id="IPR011009">
    <property type="entry name" value="Kinase-like_dom_sf"/>
</dbReference>
<keyword evidence="16" id="KW-0675">Receptor</keyword>
<keyword evidence="23" id="KW-1185">Reference proteome</keyword>
<evidence type="ECO:0000313" key="22">
    <source>
        <dbReference type="EMBL" id="EYU28103.1"/>
    </source>
</evidence>
<keyword evidence="12" id="KW-0418">Kinase</keyword>
<keyword evidence="17" id="KW-0325">Glycoprotein</keyword>
<evidence type="ECO:0000256" key="3">
    <source>
        <dbReference type="ARBA" id="ARBA00022475"/>
    </source>
</evidence>
<evidence type="ECO:0000256" key="5">
    <source>
        <dbReference type="ARBA" id="ARBA00022553"/>
    </source>
</evidence>
<dbReference type="SUPFAM" id="SSF52058">
    <property type="entry name" value="L domain-like"/>
    <property type="match status" value="1"/>
</dbReference>
<dbReference type="PROSITE" id="PS00108">
    <property type="entry name" value="PROTEIN_KINASE_ST"/>
    <property type="match status" value="1"/>
</dbReference>
<dbReference type="PROSITE" id="PS50011">
    <property type="entry name" value="PROTEIN_KINASE_DOM"/>
    <property type="match status" value="1"/>
</dbReference>
<dbReference type="PANTHER" id="PTHR48056">
    <property type="entry name" value="LRR RECEPTOR-LIKE SERINE/THREONINE-PROTEIN KINASE-RELATED"/>
    <property type="match status" value="1"/>
</dbReference>
<dbReference type="Proteomes" id="UP000030748">
    <property type="component" value="Unassembled WGS sequence"/>
</dbReference>
<dbReference type="GO" id="GO:0004674">
    <property type="term" value="F:protein serine/threonine kinase activity"/>
    <property type="evidence" value="ECO:0007669"/>
    <property type="project" value="UniProtKB-KW"/>
</dbReference>
<dbReference type="SUPFAM" id="SSF52047">
    <property type="entry name" value="RNI-like"/>
    <property type="match status" value="1"/>
</dbReference>
<dbReference type="FunFam" id="1.10.510.10:FF:000358">
    <property type="entry name" value="Putative leucine-rich repeat receptor-like serine/threonine-protein kinase"/>
    <property type="match status" value="1"/>
</dbReference>
<dbReference type="InterPro" id="IPR032675">
    <property type="entry name" value="LRR_dom_sf"/>
</dbReference>
<dbReference type="InterPro" id="IPR000719">
    <property type="entry name" value="Prot_kinase_dom"/>
</dbReference>
<dbReference type="STRING" id="4155.A0A022QLF8"/>
<evidence type="ECO:0000256" key="20">
    <source>
        <dbReference type="PROSITE-ProRule" id="PRU10141"/>
    </source>
</evidence>
<evidence type="ECO:0000256" key="1">
    <source>
        <dbReference type="ARBA" id="ARBA00004162"/>
    </source>
</evidence>
<keyword evidence="3" id="KW-1003">Cell membrane</keyword>
<evidence type="ECO:0000256" key="12">
    <source>
        <dbReference type="ARBA" id="ARBA00022777"/>
    </source>
</evidence>
<dbReference type="GO" id="GO:0005886">
    <property type="term" value="C:plasma membrane"/>
    <property type="evidence" value="ECO:0007669"/>
    <property type="project" value="UniProtKB-SubCell"/>
</dbReference>
<evidence type="ECO:0000256" key="4">
    <source>
        <dbReference type="ARBA" id="ARBA00022527"/>
    </source>
</evidence>
<dbReference type="GO" id="GO:0051707">
    <property type="term" value="P:response to other organism"/>
    <property type="evidence" value="ECO:0007669"/>
    <property type="project" value="UniProtKB-ARBA"/>
</dbReference>
<dbReference type="InterPro" id="IPR001245">
    <property type="entry name" value="Ser-Thr/Tyr_kinase_cat_dom"/>
</dbReference>
<dbReference type="GO" id="GO:0006952">
    <property type="term" value="P:defense response"/>
    <property type="evidence" value="ECO:0007669"/>
    <property type="project" value="UniProtKB-ARBA"/>
</dbReference>
<evidence type="ECO:0000256" key="7">
    <source>
        <dbReference type="ARBA" id="ARBA00022679"/>
    </source>
</evidence>
<evidence type="ECO:0000256" key="2">
    <source>
        <dbReference type="ARBA" id="ARBA00012513"/>
    </source>
</evidence>
<keyword evidence="7" id="KW-0808">Transferase</keyword>
<keyword evidence="13 20" id="KW-0067">ATP-binding</keyword>
<evidence type="ECO:0000256" key="15">
    <source>
        <dbReference type="ARBA" id="ARBA00023136"/>
    </source>
</evidence>
<keyword evidence="11 20" id="KW-0547">Nucleotide-binding</keyword>
<feature type="domain" description="Protein kinase" evidence="21">
    <location>
        <begin position="627"/>
        <end position="884"/>
    </location>
</feature>
<dbReference type="FunFam" id="3.80.10.10:FF:000383">
    <property type="entry name" value="Leucine-rich repeat receptor protein kinase EMS1"/>
    <property type="match status" value="1"/>
</dbReference>
<dbReference type="SUPFAM" id="SSF56112">
    <property type="entry name" value="Protein kinase-like (PK-like)"/>
    <property type="match status" value="1"/>
</dbReference>
<dbReference type="PROSITE" id="PS00107">
    <property type="entry name" value="PROTEIN_KINASE_ATP"/>
    <property type="match status" value="1"/>
</dbReference>
<proteinExistence type="predicted"/>
<reference evidence="22 23" key="1">
    <citation type="journal article" date="2013" name="Proc. Natl. Acad. Sci. U.S.A.">
        <title>Fine-scale variation in meiotic recombination in Mimulus inferred from population shotgun sequencing.</title>
        <authorList>
            <person name="Hellsten U."/>
            <person name="Wright K.M."/>
            <person name="Jenkins J."/>
            <person name="Shu S."/>
            <person name="Yuan Y."/>
            <person name="Wessler S.R."/>
            <person name="Schmutz J."/>
            <person name="Willis J.H."/>
            <person name="Rokhsar D.S."/>
        </authorList>
    </citation>
    <scope>NUCLEOTIDE SEQUENCE [LARGE SCALE GENOMIC DNA]</scope>
    <source>
        <strain evidence="23">cv. DUN x IM62</strain>
    </source>
</reference>
<feature type="binding site" evidence="20">
    <location>
        <position position="655"/>
    </location>
    <ligand>
        <name>ATP</name>
        <dbReference type="ChEBI" id="CHEBI:30616"/>
    </ligand>
</feature>
<comment type="catalytic activity">
    <reaction evidence="19">
        <text>L-seryl-[protein] + ATP = O-phospho-L-seryl-[protein] + ADP + H(+)</text>
        <dbReference type="Rhea" id="RHEA:17989"/>
        <dbReference type="Rhea" id="RHEA-COMP:9863"/>
        <dbReference type="Rhea" id="RHEA-COMP:11604"/>
        <dbReference type="ChEBI" id="CHEBI:15378"/>
        <dbReference type="ChEBI" id="CHEBI:29999"/>
        <dbReference type="ChEBI" id="CHEBI:30616"/>
        <dbReference type="ChEBI" id="CHEBI:83421"/>
        <dbReference type="ChEBI" id="CHEBI:456216"/>
        <dbReference type="EC" id="2.7.11.1"/>
    </reaction>
</comment>
<keyword evidence="15" id="KW-0472">Membrane</keyword>
<protein>
    <recommendedName>
        <fullName evidence="2">non-specific serine/threonine protein kinase</fullName>
        <ecNumber evidence="2">2.7.11.1</ecNumber>
    </recommendedName>
</protein>
<dbReference type="EMBL" id="KI631456">
    <property type="protein sequence ID" value="EYU28103.1"/>
    <property type="molecule type" value="Genomic_DNA"/>
</dbReference>
<evidence type="ECO:0000256" key="8">
    <source>
        <dbReference type="ARBA" id="ARBA00022692"/>
    </source>
</evidence>
<evidence type="ECO:0000256" key="16">
    <source>
        <dbReference type="ARBA" id="ARBA00023170"/>
    </source>
</evidence>
<dbReference type="AlphaFoldDB" id="A0A022QLF8"/>
<dbReference type="GO" id="GO:0005524">
    <property type="term" value="F:ATP binding"/>
    <property type="evidence" value="ECO:0007669"/>
    <property type="project" value="UniProtKB-UniRule"/>
</dbReference>
<evidence type="ECO:0000256" key="9">
    <source>
        <dbReference type="ARBA" id="ARBA00022729"/>
    </source>
</evidence>
<evidence type="ECO:0000256" key="10">
    <source>
        <dbReference type="ARBA" id="ARBA00022737"/>
    </source>
</evidence>
<gene>
    <name evidence="22" type="ORF">MIMGU_mgv1a001115mg</name>
</gene>
<dbReference type="InterPro" id="IPR050647">
    <property type="entry name" value="Plant_LRR-RLKs"/>
</dbReference>
<keyword evidence="10" id="KW-0677">Repeat</keyword>
<accession>A0A022QLF8</accession>
<evidence type="ECO:0000256" key="6">
    <source>
        <dbReference type="ARBA" id="ARBA00022614"/>
    </source>
</evidence>
<comment type="catalytic activity">
    <reaction evidence="18">
        <text>L-threonyl-[protein] + ATP = O-phospho-L-threonyl-[protein] + ADP + H(+)</text>
        <dbReference type="Rhea" id="RHEA:46608"/>
        <dbReference type="Rhea" id="RHEA-COMP:11060"/>
        <dbReference type="Rhea" id="RHEA-COMP:11605"/>
        <dbReference type="ChEBI" id="CHEBI:15378"/>
        <dbReference type="ChEBI" id="CHEBI:30013"/>
        <dbReference type="ChEBI" id="CHEBI:30616"/>
        <dbReference type="ChEBI" id="CHEBI:61977"/>
        <dbReference type="ChEBI" id="CHEBI:456216"/>
        <dbReference type="EC" id="2.7.11.1"/>
    </reaction>
</comment>
<dbReference type="InterPro" id="IPR003591">
    <property type="entry name" value="Leu-rich_rpt_typical-subtyp"/>
</dbReference>
<evidence type="ECO:0000256" key="13">
    <source>
        <dbReference type="ARBA" id="ARBA00022840"/>
    </source>
</evidence>
<dbReference type="FunFam" id="3.80.10.10:FF:000095">
    <property type="entry name" value="LRR receptor-like serine/threonine-protein kinase GSO1"/>
    <property type="match status" value="2"/>
</dbReference>
<evidence type="ECO:0000256" key="18">
    <source>
        <dbReference type="ARBA" id="ARBA00047899"/>
    </source>
</evidence>
<dbReference type="SMART" id="SM00369">
    <property type="entry name" value="LRR_TYP"/>
    <property type="match status" value="9"/>
</dbReference>
<dbReference type="EC" id="2.7.11.1" evidence="2"/>
<keyword evidence="4" id="KW-0723">Serine/threonine-protein kinase</keyword>
<evidence type="ECO:0000256" key="14">
    <source>
        <dbReference type="ARBA" id="ARBA00022989"/>
    </source>
</evidence>
<dbReference type="Gene3D" id="1.10.510.10">
    <property type="entry name" value="Transferase(Phosphotransferase) domain 1"/>
    <property type="match status" value="1"/>
</dbReference>
<dbReference type="Pfam" id="PF13855">
    <property type="entry name" value="LRR_8"/>
    <property type="match status" value="3"/>
</dbReference>
<dbReference type="PANTHER" id="PTHR48056:SF73">
    <property type="entry name" value="LRR RECEPTOR-LIKE SERINE_THREONINE-PROTEIN KINASE EFR"/>
    <property type="match status" value="1"/>
</dbReference>
<dbReference type="PRINTS" id="PR00019">
    <property type="entry name" value="LEURICHRPT"/>
</dbReference>
<keyword evidence="6" id="KW-0433">Leucine-rich repeat</keyword>
<organism evidence="22 23">
    <name type="scientific">Erythranthe guttata</name>
    <name type="common">Yellow monkey flower</name>
    <name type="synonym">Mimulus guttatus</name>
    <dbReference type="NCBI Taxonomy" id="4155"/>
    <lineage>
        <taxon>Eukaryota</taxon>
        <taxon>Viridiplantae</taxon>
        <taxon>Streptophyta</taxon>
        <taxon>Embryophyta</taxon>
        <taxon>Tracheophyta</taxon>
        <taxon>Spermatophyta</taxon>
        <taxon>Magnoliopsida</taxon>
        <taxon>eudicotyledons</taxon>
        <taxon>Gunneridae</taxon>
        <taxon>Pentapetalae</taxon>
        <taxon>asterids</taxon>
        <taxon>lamiids</taxon>
        <taxon>Lamiales</taxon>
        <taxon>Phrymaceae</taxon>
        <taxon>Erythranthe</taxon>
    </lineage>
</organism>
<dbReference type="SMART" id="SM00220">
    <property type="entry name" value="S_TKc"/>
    <property type="match status" value="1"/>
</dbReference>
<keyword evidence="14" id="KW-1133">Transmembrane helix</keyword>
<dbReference type="Pfam" id="PF07714">
    <property type="entry name" value="PK_Tyr_Ser-Thr"/>
    <property type="match status" value="1"/>
</dbReference>
<dbReference type="InterPro" id="IPR001611">
    <property type="entry name" value="Leu-rich_rpt"/>
</dbReference>
<dbReference type="InterPro" id="IPR017441">
    <property type="entry name" value="Protein_kinase_ATP_BS"/>
</dbReference>
<evidence type="ECO:0000256" key="11">
    <source>
        <dbReference type="ARBA" id="ARBA00022741"/>
    </source>
</evidence>
<keyword evidence="5" id="KW-0597">Phosphoprotein</keyword>
<evidence type="ECO:0000313" key="23">
    <source>
        <dbReference type="Proteomes" id="UP000030748"/>
    </source>
</evidence>
<keyword evidence="8" id="KW-0812">Transmembrane</keyword>
<name>A0A022QLF8_ERYGU</name>
<evidence type="ECO:0000256" key="19">
    <source>
        <dbReference type="ARBA" id="ARBA00048679"/>
    </source>
</evidence>
<keyword evidence="9" id="KW-0732">Signal</keyword>
<comment type="subcellular location">
    <subcellularLocation>
        <location evidence="1">Cell membrane</location>
        <topology evidence="1">Single-pass membrane protein</topology>
    </subcellularLocation>
</comment>